<dbReference type="EMBL" id="AZAK01000001">
    <property type="protein sequence ID" value="ETA66277.1"/>
    <property type="molecule type" value="Genomic_DNA"/>
</dbReference>
<dbReference type="CDD" id="cd01335">
    <property type="entry name" value="Radical_SAM"/>
    <property type="match status" value="2"/>
</dbReference>
<reference evidence="19 20" key="1">
    <citation type="submission" date="2013-08" db="EMBL/GenBank/DDBJ databases">
        <authorList>
            <consortium name="DOE Joint Genome Institute"/>
            <person name="Klenk H.-P."/>
            <person name="Huntemann M."/>
            <person name="Han J."/>
            <person name="Chen A."/>
            <person name="Kyrpides N."/>
            <person name="Mavromatis K."/>
            <person name="Markowitz V."/>
            <person name="Palaniappan K."/>
            <person name="Ivanova N."/>
            <person name="Schaumberg A."/>
            <person name="Pati A."/>
            <person name="Liolios K."/>
            <person name="Nordberg H.P."/>
            <person name="Cantor M.N."/>
            <person name="Hua S.X."/>
            <person name="Woyke T."/>
        </authorList>
    </citation>
    <scope>NUCLEOTIDE SEQUENCE [LARGE SCALE GENOMIC DNA]</scope>
    <source>
        <strain evidence="19 20">YIM 93223</strain>
    </source>
</reference>
<dbReference type="Pfam" id="PF04055">
    <property type="entry name" value="Radical_SAM"/>
    <property type="match status" value="2"/>
</dbReference>
<comment type="similarity">
    <text evidence="4">In the C-terminal section; belongs to the radical SAM superfamily. CofH family.</text>
</comment>
<dbReference type="SFLD" id="SFLDG01389">
    <property type="entry name" value="menaquinone_synthsis_involved"/>
    <property type="match status" value="1"/>
</dbReference>
<dbReference type="EC" id="4.3.1.32" evidence="6"/>
<dbReference type="InterPro" id="IPR019939">
    <property type="entry name" value="CofG_family"/>
</dbReference>
<accession>W9DRJ1</accession>
<dbReference type="SMART" id="SM00729">
    <property type="entry name" value="Elp3"/>
    <property type="match status" value="1"/>
</dbReference>
<evidence type="ECO:0000313" key="20">
    <source>
        <dbReference type="Proteomes" id="UP000054357"/>
    </source>
</evidence>
<dbReference type="SFLD" id="SFLDS00029">
    <property type="entry name" value="Radical_SAM"/>
    <property type="match status" value="2"/>
</dbReference>
<dbReference type="HAMAP" id="MF_01611">
    <property type="entry name" value="FO_synth_sub1"/>
    <property type="match status" value="1"/>
</dbReference>
<evidence type="ECO:0000256" key="2">
    <source>
        <dbReference type="ARBA" id="ARBA00003692"/>
    </source>
</evidence>
<dbReference type="NCBIfam" id="TIGR00423">
    <property type="entry name" value="CofH family radical SAM protein"/>
    <property type="match status" value="1"/>
</dbReference>
<dbReference type="InterPro" id="IPR045567">
    <property type="entry name" value="CofH/MnqC-like_C"/>
</dbReference>
<dbReference type="RefSeq" id="WP_034266690.1">
    <property type="nucleotide sequence ID" value="NZ_KI632509.1"/>
</dbReference>
<evidence type="ECO:0000256" key="3">
    <source>
        <dbReference type="ARBA" id="ARBA00004712"/>
    </source>
</evidence>
<dbReference type="SFLD" id="SFLDF00343">
    <property type="entry name" value="aminofutalosine_synthase_(mqnE"/>
    <property type="match status" value="1"/>
</dbReference>
<proteinExistence type="inferred from homology"/>
<dbReference type="NCBIfam" id="TIGR03550">
    <property type="entry name" value="F420_cofG"/>
    <property type="match status" value="1"/>
</dbReference>
<dbReference type="OrthoDB" id="9802027at2"/>
<keyword evidence="14" id="KW-0411">Iron-sulfur</keyword>
<comment type="caution">
    <text evidence="19">The sequence shown here is derived from an EMBL/GenBank/DDBJ whole genome shotgun (WGS) entry which is preliminary data.</text>
</comment>
<comment type="pathway">
    <text evidence="3">Cofactor biosynthesis; coenzyme F0 biosynthesis.</text>
</comment>
<organism evidence="19 20">
    <name type="scientific">Haloechinothrix halophila YIM 93223</name>
    <dbReference type="NCBI Taxonomy" id="592678"/>
    <lineage>
        <taxon>Bacteria</taxon>
        <taxon>Bacillati</taxon>
        <taxon>Actinomycetota</taxon>
        <taxon>Actinomycetes</taxon>
        <taxon>Pseudonocardiales</taxon>
        <taxon>Pseudonocardiaceae</taxon>
        <taxon>Haloechinothrix</taxon>
    </lineage>
</organism>
<dbReference type="NCBIfam" id="NF006687">
    <property type="entry name" value="PRK09234.1"/>
    <property type="match status" value="1"/>
</dbReference>
<sequence length="871" mass="93598">MRQPLQLTPSEPTPASSAISRALRRAEDGVTLDVTEAATLLHARGEQFERLLAAAARVRDAHLADQGRAGVITYSSSVFIPLTRLCRDRCHYCTFATVPGKLESLFLERDEVVDIARAGAAAGCKEALFTLGDRPEERWPQAKEWLEARGYASTLDYVRACAIAVLEETGLLPHLNPGVLSWEELQRLKPVAASMGMMLETTAERLWSEPGGPHYGSPDKEPAVRLRVLDDAGRVGVPFTTGILVGIGENRTERADSLHAIRQRARQYRNVQEIIVQNFRAKPDTAMRSAPDADLTDLAATVAVARLLMPPGVSVQAPPNLLGDEHALLLRAGVDDWGGVSPVTQDHVNPERPWPAIDALREWTSDAGYELSERLAAYPKYVRDAERWIDIRLHDHVRALATSDGLADDSADVVGRAWQEPDGGFDTTGRADLHTAIDVDGRTADRRGDFDSVYGDWDALKDAFPASGAARDAFTAASAAKAPSTANAGAPERLDADARAGLAVAADDPAALLDEANTDAAMALLTSDDATLDTLAKLADELRADVVGEDITYVVNRNINFSNVCYVGCRFCAFAQRERDADAYRLSAEDVAERAAEASAAGATEVCMQGGIDPKLPVTYYADIVRAIKAKVPGMHVHAFSPMEIVSAASKANISVAEWLTELRDAGLDSIPGTAAEILDDDVRWVLTKGKLPAQTWVDVVSTAHRLGIPSSSTMMYGHVDNPRHWLGHLRVLAGIADSTSELGNGGGFTEFVGLPFVHHNAPIYLAGVARPGPTMRDNRAVHAFARLALHGRIDNIQCSWVKLGDTGTAQVLCGGANDIGGTLMEETISRMAGSEHGSSRSVAELEHLATLAGRPARQRTTTYGQIGAPA</sequence>
<gene>
    <name evidence="19" type="ORF">AmyhaDRAFT_0030</name>
</gene>
<evidence type="ECO:0000256" key="11">
    <source>
        <dbReference type="ARBA" id="ARBA00022691"/>
    </source>
</evidence>
<dbReference type="InterPro" id="IPR013785">
    <property type="entry name" value="Aldolase_TIM"/>
</dbReference>
<dbReference type="InterPro" id="IPR019940">
    <property type="entry name" value="CofH_family"/>
</dbReference>
<comment type="catalytic activity">
    <reaction evidence="17">
        <text>5-amino-5-(4-hydroxybenzyl)-6-(D-ribitylimino)-5,6-dihydrouracil + S-adenosyl-L-methionine = 7,8-didemethyl-8-hydroxy-5-deazariboflavin + 5'-deoxyadenosine + L-methionine + NH4(+) + H(+)</text>
        <dbReference type="Rhea" id="RHEA:55204"/>
        <dbReference type="ChEBI" id="CHEBI:15378"/>
        <dbReference type="ChEBI" id="CHEBI:17319"/>
        <dbReference type="ChEBI" id="CHEBI:28938"/>
        <dbReference type="ChEBI" id="CHEBI:57844"/>
        <dbReference type="ChEBI" id="CHEBI:59789"/>
        <dbReference type="ChEBI" id="CHEBI:59904"/>
        <dbReference type="ChEBI" id="CHEBI:85936"/>
        <dbReference type="EC" id="4.3.1.32"/>
    </reaction>
</comment>
<dbReference type="PATRIC" id="fig|592678.3.peg.30"/>
<evidence type="ECO:0000256" key="12">
    <source>
        <dbReference type="ARBA" id="ARBA00022723"/>
    </source>
</evidence>
<dbReference type="SFLD" id="SFLDG01388">
    <property type="entry name" value="7_8-didemethyl-8-hydroxy-5-dea"/>
    <property type="match status" value="2"/>
</dbReference>
<evidence type="ECO:0000256" key="8">
    <source>
        <dbReference type="ARBA" id="ARBA00022220"/>
    </source>
</evidence>
<evidence type="ECO:0000256" key="17">
    <source>
        <dbReference type="ARBA" id="ARBA00048974"/>
    </source>
</evidence>
<dbReference type="Pfam" id="PF19288">
    <property type="entry name" value="CofH_C"/>
    <property type="match status" value="1"/>
</dbReference>
<dbReference type="EC" id="2.5.1.147" evidence="7"/>
<dbReference type="HOGENOM" id="CLU_010522_1_0_11"/>
<dbReference type="UniPathway" id="UPA00072"/>
<evidence type="ECO:0000256" key="9">
    <source>
        <dbReference type="ARBA" id="ARBA00022485"/>
    </source>
</evidence>
<comment type="function">
    <text evidence="2">Catalyzes the radical-mediated synthesis of 7,8-didemethyl-8-hydroxy-5-deazariboflavin (FO) from 5-amino-6-(D-ribitylamino)uracil and L-tyrosine.</text>
</comment>
<dbReference type="NCBIfam" id="NF004884">
    <property type="entry name" value="PRK06245.1"/>
    <property type="match status" value="1"/>
</dbReference>
<keyword evidence="11" id="KW-0949">S-adenosyl-L-methionine</keyword>
<dbReference type="InterPro" id="IPR006638">
    <property type="entry name" value="Elp3/MiaA/NifB-like_rSAM"/>
</dbReference>
<feature type="domain" description="Radical SAM core" evidence="18">
    <location>
        <begin position="72"/>
        <end position="318"/>
    </location>
</feature>
<evidence type="ECO:0000259" key="18">
    <source>
        <dbReference type="PROSITE" id="PS51918"/>
    </source>
</evidence>
<name>W9DRJ1_9PSEU</name>
<dbReference type="PROSITE" id="PS51918">
    <property type="entry name" value="RADICAL_SAM"/>
    <property type="match status" value="2"/>
</dbReference>
<dbReference type="GO" id="GO:0051539">
    <property type="term" value="F:4 iron, 4 sulfur cluster binding"/>
    <property type="evidence" value="ECO:0007669"/>
    <property type="project" value="UniProtKB-KW"/>
</dbReference>
<evidence type="ECO:0000256" key="13">
    <source>
        <dbReference type="ARBA" id="ARBA00023004"/>
    </source>
</evidence>
<evidence type="ECO:0000256" key="5">
    <source>
        <dbReference type="ARBA" id="ARBA00010826"/>
    </source>
</evidence>
<keyword evidence="12" id="KW-0479">Metal-binding</keyword>
<evidence type="ECO:0000313" key="19">
    <source>
        <dbReference type="EMBL" id="ETA66277.1"/>
    </source>
</evidence>
<dbReference type="PANTHER" id="PTHR43076">
    <property type="entry name" value="FO SYNTHASE (COFH)"/>
    <property type="match status" value="1"/>
</dbReference>
<dbReference type="HAMAP" id="MF_01612">
    <property type="entry name" value="FO_synth_sub2"/>
    <property type="match status" value="1"/>
</dbReference>
<comment type="cofactor">
    <cofactor evidence="1">
        <name>[4Fe-4S] cluster</name>
        <dbReference type="ChEBI" id="CHEBI:49883"/>
    </cofactor>
</comment>
<evidence type="ECO:0000256" key="10">
    <source>
        <dbReference type="ARBA" id="ARBA00022679"/>
    </source>
</evidence>
<comment type="catalytic activity">
    <reaction evidence="16">
        <text>5-amino-6-(D-ribitylamino)uracil + L-tyrosine + S-adenosyl-L-methionine = 5-amino-5-(4-hydroxybenzyl)-6-(D-ribitylimino)-5,6-dihydrouracil + 2-iminoacetate + 5'-deoxyadenosine + L-methionine + H(+)</text>
        <dbReference type="Rhea" id="RHEA:55200"/>
        <dbReference type="ChEBI" id="CHEBI:15378"/>
        <dbReference type="ChEBI" id="CHEBI:15934"/>
        <dbReference type="ChEBI" id="CHEBI:17319"/>
        <dbReference type="ChEBI" id="CHEBI:57844"/>
        <dbReference type="ChEBI" id="CHEBI:58315"/>
        <dbReference type="ChEBI" id="CHEBI:59789"/>
        <dbReference type="ChEBI" id="CHEBI:77846"/>
        <dbReference type="ChEBI" id="CHEBI:85936"/>
        <dbReference type="EC" id="2.5.1.147"/>
    </reaction>
</comment>
<keyword evidence="13" id="KW-0408">Iron</keyword>
<feature type="domain" description="Radical SAM core" evidence="18">
    <location>
        <begin position="551"/>
        <end position="793"/>
    </location>
</feature>
<keyword evidence="20" id="KW-1185">Reference proteome</keyword>
<evidence type="ECO:0000256" key="6">
    <source>
        <dbReference type="ARBA" id="ARBA00012126"/>
    </source>
</evidence>
<dbReference type="GO" id="GO:0046872">
    <property type="term" value="F:metal ion binding"/>
    <property type="evidence" value="ECO:0007669"/>
    <property type="project" value="UniProtKB-KW"/>
</dbReference>
<dbReference type="InterPro" id="IPR020050">
    <property type="entry name" value="FO_synthase_su2"/>
</dbReference>
<dbReference type="SFLD" id="SFLDG01064">
    <property type="entry name" value="F420__menaquinone_cofactor_bio"/>
    <property type="match status" value="2"/>
</dbReference>
<keyword evidence="15" id="KW-0456">Lyase</keyword>
<evidence type="ECO:0000256" key="16">
    <source>
        <dbReference type="ARBA" id="ARBA00048468"/>
    </source>
</evidence>
<dbReference type="SUPFAM" id="SSF102114">
    <property type="entry name" value="Radical SAM enzymes"/>
    <property type="match status" value="2"/>
</dbReference>
<dbReference type="NCBIfam" id="TIGR03551">
    <property type="entry name" value="F420_cofH"/>
    <property type="match status" value="1"/>
</dbReference>
<dbReference type="Proteomes" id="UP000054357">
    <property type="component" value="Unassembled WGS sequence"/>
</dbReference>
<keyword evidence="10 19" id="KW-0808">Transferase</keyword>
<evidence type="ECO:0000256" key="14">
    <source>
        <dbReference type="ARBA" id="ARBA00023014"/>
    </source>
</evidence>
<dbReference type="SFLD" id="SFLDF00294">
    <property type="entry name" value="7_8-didemethyl-8-hydroxy-5-dea"/>
    <property type="match status" value="1"/>
</dbReference>
<dbReference type="PANTHER" id="PTHR43076:SF1">
    <property type="entry name" value="LIPOYL SYNTHASE 2"/>
    <property type="match status" value="1"/>
</dbReference>
<dbReference type="Gene3D" id="3.20.20.70">
    <property type="entry name" value="Aldolase class I"/>
    <property type="match status" value="2"/>
</dbReference>
<evidence type="ECO:0000256" key="7">
    <source>
        <dbReference type="ARBA" id="ARBA00012289"/>
    </source>
</evidence>
<dbReference type="InterPro" id="IPR058240">
    <property type="entry name" value="rSAM_sf"/>
</dbReference>
<dbReference type="InterPro" id="IPR007197">
    <property type="entry name" value="rSAM"/>
</dbReference>
<evidence type="ECO:0000256" key="15">
    <source>
        <dbReference type="ARBA" id="ARBA00023239"/>
    </source>
</evidence>
<dbReference type="AlphaFoldDB" id="W9DRJ1"/>
<evidence type="ECO:0000256" key="1">
    <source>
        <dbReference type="ARBA" id="ARBA00001966"/>
    </source>
</evidence>
<dbReference type="InterPro" id="IPR034405">
    <property type="entry name" value="F420"/>
</dbReference>
<dbReference type="GO" id="GO:0141093">
    <property type="term" value="F:5-amino-6-(D-ribitylamino)uracil--L-tyrosine 4-hydroxyphenyl transferase activity"/>
    <property type="evidence" value="ECO:0007669"/>
    <property type="project" value="UniProtKB-EC"/>
</dbReference>
<evidence type="ECO:0000256" key="4">
    <source>
        <dbReference type="ARBA" id="ARBA00010051"/>
    </source>
</evidence>
<dbReference type="FunFam" id="3.20.20.70:FF:000134">
    <property type="entry name" value="7,8-didemethyl-8-hydroxy-5-deazariboflavin synthase"/>
    <property type="match status" value="1"/>
</dbReference>
<dbReference type="GO" id="GO:0044689">
    <property type="term" value="F:7,8-didemethyl-8-hydroxy-5-deazariboflavin synthase activity"/>
    <property type="evidence" value="ECO:0007669"/>
    <property type="project" value="UniProtKB-EC"/>
</dbReference>
<comment type="similarity">
    <text evidence="5">In the N-terminal section; belongs to the radical SAM superfamily. CofG family.</text>
</comment>
<protein>
    <recommendedName>
        <fullName evidence="8">FO synthase</fullName>
        <ecNumber evidence="7">2.5.1.147</ecNumber>
        <ecNumber evidence="6">4.3.1.32</ecNumber>
    </recommendedName>
</protein>
<keyword evidence="9" id="KW-0004">4Fe-4S</keyword>